<dbReference type="AlphaFoldDB" id="A0A645GDN4"/>
<accession>A0A645GDN4</accession>
<gene>
    <name evidence="1" type="ORF">SDC9_172438</name>
</gene>
<comment type="caution">
    <text evidence="1">The sequence shown here is derived from an EMBL/GenBank/DDBJ whole genome shotgun (WGS) entry which is preliminary data.</text>
</comment>
<organism evidence="1">
    <name type="scientific">bioreactor metagenome</name>
    <dbReference type="NCBI Taxonomy" id="1076179"/>
    <lineage>
        <taxon>unclassified sequences</taxon>
        <taxon>metagenomes</taxon>
        <taxon>ecological metagenomes</taxon>
    </lineage>
</organism>
<sequence>MPVGPQERFFHPARGSITPIRRELGAGFHDLFDLRRFQLWQRFSWLGFPCQQPANQHTEGEDIGPTVGLREAVLLGRREIHRSKAGCIFICRCIKLPRNSKIDQPCFFARINNDVLRLDVAMNDWRGLTMQVGEDIADLRGDCNGLLRRRMLLNNIHV</sequence>
<dbReference type="EMBL" id="VSSQ01074070">
    <property type="protein sequence ID" value="MPN25031.1"/>
    <property type="molecule type" value="Genomic_DNA"/>
</dbReference>
<protein>
    <submittedName>
        <fullName evidence="1">Uncharacterized protein</fullName>
    </submittedName>
</protein>
<name>A0A645GDN4_9ZZZZ</name>
<evidence type="ECO:0000313" key="1">
    <source>
        <dbReference type="EMBL" id="MPN25031.1"/>
    </source>
</evidence>
<reference evidence="1" key="1">
    <citation type="submission" date="2019-08" db="EMBL/GenBank/DDBJ databases">
        <authorList>
            <person name="Kucharzyk K."/>
            <person name="Murdoch R.W."/>
            <person name="Higgins S."/>
            <person name="Loffler F."/>
        </authorList>
    </citation>
    <scope>NUCLEOTIDE SEQUENCE</scope>
</reference>
<proteinExistence type="predicted"/>